<feature type="transmembrane region" description="Helical" evidence="2">
    <location>
        <begin position="35"/>
        <end position="54"/>
    </location>
</feature>
<dbReference type="eggNOG" id="COG5617">
    <property type="taxonomic scope" value="Bacteria"/>
</dbReference>
<feature type="transmembrane region" description="Helical" evidence="2">
    <location>
        <begin position="60"/>
        <end position="84"/>
    </location>
</feature>
<name>J0WXN6_9ACTO</name>
<keyword evidence="2" id="KW-0472">Membrane</keyword>
<feature type="transmembrane region" description="Helical" evidence="2">
    <location>
        <begin position="154"/>
        <end position="172"/>
    </location>
</feature>
<keyword evidence="4" id="KW-1185">Reference proteome</keyword>
<feature type="transmembrane region" description="Helical" evidence="2">
    <location>
        <begin position="493"/>
        <end position="515"/>
    </location>
</feature>
<feature type="transmembrane region" description="Helical" evidence="2">
    <location>
        <begin position="324"/>
        <end position="340"/>
    </location>
</feature>
<evidence type="ECO:0000256" key="2">
    <source>
        <dbReference type="SAM" id="Phobius"/>
    </source>
</evidence>
<keyword evidence="2" id="KW-1133">Transmembrane helix</keyword>
<feature type="transmembrane region" description="Helical" evidence="2">
    <location>
        <begin position="271"/>
        <end position="290"/>
    </location>
</feature>
<reference evidence="3 4" key="1">
    <citation type="submission" date="2012-05" db="EMBL/GenBank/DDBJ databases">
        <authorList>
            <person name="Harkins D.M."/>
            <person name="Madupu R."/>
            <person name="Durkin A.S."/>
            <person name="Torralba M."/>
            <person name="Methe B."/>
            <person name="Sutton G.G."/>
            <person name="Nelson K.E."/>
        </authorList>
    </citation>
    <scope>NUCLEOTIDE SEQUENCE [LARGE SCALE GENOMIC DNA]</scope>
    <source>
        <strain evidence="3 4">F0489</strain>
    </source>
</reference>
<feature type="transmembrane region" description="Helical" evidence="2">
    <location>
        <begin position="237"/>
        <end position="259"/>
    </location>
</feature>
<feature type="transmembrane region" description="Helical" evidence="2">
    <location>
        <begin position="346"/>
        <end position="366"/>
    </location>
</feature>
<keyword evidence="2" id="KW-0812">Transmembrane</keyword>
<dbReference type="PATRIC" id="fig|1125718.3.peg.2015"/>
<organism evidence="3 4">
    <name type="scientific">Actinomyces massiliensis F0489</name>
    <dbReference type="NCBI Taxonomy" id="1125718"/>
    <lineage>
        <taxon>Bacteria</taxon>
        <taxon>Bacillati</taxon>
        <taxon>Actinomycetota</taxon>
        <taxon>Actinomycetes</taxon>
        <taxon>Actinomycetales</taxon>
        <taxon>Actinomycetaceae</taxon>
        <taxon>Actinomyces</taxon>
    </lineage>
</organism>
<evidence type="ECO:0000313" key="3">
    <source>
        <dbReference type="EMBL" id="EJF41076.1"/>
    </source>
</evidence>
<protein>
    <recommendedName>
        <fullName evidence="5">Membrane protein, PF09852 family</fullName>
    </recommendedName>
</protein>
<dbReference type="OrthoDB" id="3169698at2"/>
<feature type="transmembrane region" description="Helical" evidence="2">
    <location>
        <begin position="429"/>
        <end position="446"/>
    </location>
</feature>
<sequence length="700" mass="72406">MAMWSALLHPLLIAAALLYAPGGLIAIAARLPVRVVVALAPALSVAVIAGTGLLAPGLGLAWGVSVVAGATAIIVLAAIAVRAAHRLTGILISRRARAAAQDARDDGAPNDPDGAVPSEEPAPQESAGPSPAPASIGGRVSRCWAAARGPAEDLGLWIVSAALMLAICAQFINAPNAFSQTYDAVYHLNAVRWILDTGNASSLSFDMVISRGAVYPLGWHTLVALTMRLSGVTSIPLASNAVMCAVAGLTWTSGVITLTSALTVGRRAGRIATAVLASAAPAFPLLGLFWGILYPVFLATAMLPGVFLTAATAGARGMTLPRRAVLWLMAGAGCVGLALAHPSIIVIALIAAVSAAATRSVSLAVCAVRARHHMRRAALAYVLTALLAGASWFAAPALRASKSVSQWPPYTSVAGGIGEAVTSAPELTAIVWPLALLTVIGFLSAWHRQGTRWVALTHTVICGLYVVDVSQKVSPLRYSLTGFWYSDAYRSGGFMMVTALPLAGIGACALADAAGRALPRPARAATTVPWLRAALTIVVIAALAWQSTGSAAMSYNLKKFGLTFLVTDDSQSLTADELAVVNRLPDLLGPDDVVLADPWRGGSLAYGLTGVTTLPRHLSSYGSTSPALTVLENSLDEVGDNPEVCPAIEELGVDYVLDFKGRTILDGPQAPGLSDIQPRDGFRTVLRIGDATLYRITACA</sequence>
<feature type="transmembrane region" description="Helical" evidence="2">
    <location>
        <begin position="296"/>
        <end position="315"/>
    </location>
</feature>
<accession>J0WXN6</accession>
<evidence type="ECO:0008006" key="5">
    <source>
        <dbReference type="Google" id="ProtNLM"/>
    </source>
</evidence>
<comment type="caution">
    <text evidence="3">The sequence shown here is derived from an EMBL/GenBank/DDBJ whole genome shotgun (WGS) entry which is preliminary data.</text>
</comment>
<dbReference type="InterPro" id="IPR046671">
    <property type="entry name" value="DUF6541"/>
</dbReference>
<dbReference type="Pfam" id="PF20176">
    <property type="entry name" value="DUF6541"/>
    <property type="match status" value="1"/>
</dbReference>
<evidence type="ECO:0000256" key="1">
    <source>
        <dbReference type="SAM" id="MobiDB-lite"/>
    </source>
</evidence>
<dbReference type="AlphaFoldDB" id="J0WXN6"/>
<proteinExistence type="predicted"/>
<feature type="transmembrane region" description="Helical" evidence="2">
    <location>
        <begin position="6"/>
        <end position="28"/>
    </location>
</feature>
<feature type="transmembrane region" description="Helical" evidence="2">
    <location>
        <begin position="527"/>
        <end position="545"/>
    </location>
</feature>
<evidence type="ECO:0000313" key="4">
    <source>
        <dbReference type="Proteomes" id="UP000002941"/>
    </source>
</evidence>
<feature type="transmembrane region" description="Helical" evidence="2">
    <location>
        <begin position="378"/>
        <end position="398"/>
    </location>
</feature>
<feature type="transmembrane region" description="Helical" evidence="2">
    <location>
        <begin position="453"/>
        <end position="473"/>
    </location>
</feature>
<dbReference type="RefSeq" id="WP_008732418.1">
    <property type="nucleotide sequence ID" value="NZ_AKFT01000163.1"/>
</dbReference>
<gene>
    <name evidence="3" type="ORF">HMPREF1318_0564</name>
</gene>
<feature type="region of interest" description="Disordered" evidence="1">
    <location>
        <begin position="102"/>
        <end position="135"/>
    </location>
</feature>
<dbReference type="Proteomes" id="UP000002941">
    <property type="component" value="Unassembled WGS sequence"/>
</dbReference>
<dbReference type="EMBL" id="AKFT01000163">
    <property type="protein sequence ID" value="EJF41076.1"/>
    <property type="molecule type" value="Genomic_DNA"/>
</dbReference>